<dbReference type="InterPro" id="IPR045867">
    <property type="entry name" value="DNA-dir_RpoC_beta_prime"/>
</dbReference>
<keyword evidence="8" id="KW-0460">Magnesium</keyword>
<dbReference type="Pfam" id="PF00623">
    <property type="entry name" value="RNA_pol_Rpb1_2"/>
    <property type="match status" value="1"/>
</dbReference>
<dbReference type="EMBL" id="CP056069">
    <property type="protein sequence ID" value="UKK00610.2"/>
    <property type="molecule type" value="Genomic_DNA"/>
</dbReference>
<evidence type="ECO:0000256" key="7">
    <source>
        <dbReference type="ARBA" id="ARBA00022833"/>
    </source>
</evidence>
<dbReference type="GO" id="GO:0046872">
    <property type="term" value="F:metal ion binding"/>
    <property type="evidence" value="ECO:0007669"/>
    <property type="project" value="UniProtKB-KW"/>
</dbReference>
<dbReference type="Pfam" id="PF05000">
    <property type="entry name" value="RNA_pol_Rpb1_4"/>
    <property type="match status" value="1"/>
</dbReference>
<keyword evidence="10" id="KW-0539">Nucleus</keyword>
<keyword evidence="3 11" id="KW-0240">DNA-directed RNA polymerase</keyword>
<gene>
    <name evidence="15" type="ORF">MACK_000684</name>
</gene>
<dbReference type="InterPro" id="IPR007083">
    <property type="entry name" value="RNA_pol_Rpb1_4"/>
</dbReference>
<dbReference type="CDD" id="cd01435">
    <property type="entry name" value="RNAP_I_RPA1_N"/>
    <property type="match status" value="1"/>
</dbReference>
<feature type="compositionally biased region" description="Basic and acidic residues" evidence="13">
    <location>
        <begin position="1410"/>
        <end position="1423"/>
    </location>
</feature>
<dbReference type="InterPro" id="IPR007066">
    <property type="entry name" value="RNA_pol_Rpb1_3"/>
</dbReference>
<dbReference type="Gene3D" id="4.10.860.120">
    <property type="entry name" value="RNA polymerase II, clamp domain"/>
    <property type="match status" value="1"/>
</dbReference>
<evidence type="ECO:0000256" key="3">
    <source>
        <dbReference type="ARBA" id="ARBA00022478"/>
    </source>
</evidence>
<evidence type="ECO:0000256" key="10">
    <source>
        <dbReference type="ARBA" id="ARBA00023242"/>
    </source>
</evidence>
<dbReference type="InterPro" id="IPR007080">
    <property type="entry name" value="RNA_pol_Rpb1_1"/>
</dbReference>
<dbReference type="Gene3D" id="6.10.250.2940">
    <property type="match status" value="1"/>
</dbReference>
<evidence type="ECO:0000313" key="16">
    <source>
        <dbReference type="Proteomes" id="UP000244811"/>
    </source>
</evidence>
<organism evidence="15 16">
    <name type="scientific">Theileria orientalis</name>
    <dbReference type="NCBI Taxonomy" id="68886"/>
    <lineage>
        <taxon>Eukaryota</taxon>
        <taxon>Sar</taxon>
        <taxon>Alveolata</taxon>
        <taxon>Apicomplexa</taxon>
        <taxon>Aconoidasida</taxon>
        <taxon>Piroplasmida</taxon>
        <taxon>Theileriidae</taxon>
        <taxon>Theileria</taxon>
    </lineage>
</organism>
<comment type="subcellular location">
    <subcellularLocation>
        <location evidence="1">Nucleus</location>
    </subcellularLocation>
</comment>
<feature type="compositionally biased region" description="Low complexity" evidence="13">
    <location>
        <begin position="1748"/>
        <end position="1762"/>
    </location>
</feature>
<dbReference type="SMART" id="SM00663">
    <property type="entry name" value="RPOLA_N"/>
    <property type="match status" value="1"/>
</dbReference>
<evidence type="ECO:0000256" key="4">
    <source>
        <dbReference type="ARBA" id="ARBA00022679"/>
    </source>
</evidence>
<dbReference type="GO" id="GO:0005736">
    <property type="term" value="C:RNA polymerase I complex"/>
    <property type="evidence" value="ECO:0007669"/>
    <property type="project" value="TreeGrafter"/>
</dbReference>
<dbReference type="InterPro" id="IPR006592">
    <property type="entry name" value="RNA_pol_N"/>
</dbReference>
<dbReference type="GO" id="GO:0003677">
    <property type="term" value="F:DNA binding"/>
    <property type="evidence" value="ECO:0007669"/>
    <property type="project" value="InterPro"/>
</dbReference>
<dbReference type="PANTHER" id="PTHR19376:SF11">
    <property type="entry name" value="DNA-DIRECTED RNA POLYMERASE I SUBUNIT RPA1"/>
    <property type="match status" value="1"/>
</dbReference>
<evidence type="ECO:0000256" key="9">
    <source>
        <dbReference type="ARBA" id="ARBA00023163"/>
    </source>
</evidence>
<dbReference type="Pfam" id="PF04983">
    <property type="entry name" value="RNA_pol_Rpb1_3"/>
    <property type="match status" value="1"/>
</dbReference>
<evidence type="ECO:0000256" key="6">
    <source>
        <dbReference type="ARBA" id="ARBA00022723"/>
    </source>
</evidence>
<sequence length="2059" mass="234433">MLNYDSTLSTEIEGLSFSFLSSKDIRSLSFSEVKNVGRIGHESSGKSCIYDPCLGSTEIYRLCGSCNEMSNCDGHLGHIEFAIPLYHPMMMKTLCKLLKTVCFYCGRIKFRDWKLSKYIALFEMCQTGMLSDTKYLDQMLQEFDSKSDKHGELFKECREQMISSILSKMEKNSHAEERNQGGRLKRKGEKDHEYNVWNEIRNRFFEEGAKLSKCSHCGSNAKFSIRSNDACCIELSWPQTYLKPNLIKSYREFLETDCDLYTDIDMNKNEVKNESEGSELEEDVETVEEQVKAVGEELDNNELEFEGCNGMGENDEQLDKYDLKMIQVVNMVNSDISSSPMNMLNSTGKSVNKVELQSFHLIPYLSHLFVNYFKLLSHIFPQSRVHKHKIFFMECMGVSANRFRPPLITSNKQIVLHTRSSSLLDIVTSNEFIKLLLQFKYGNSQQELNGGGKREDVKNELESTGIADGSGDSSQGLNGSKRGRKENNLIEYLVKMNYKIDEKQLEQFESYLKEYNDLNEAIRDQIVVLQKKLFLYMDNGNPRPGLKQTLEHKTGTIRQNMIGKRVNYSARTVIAPDCFIDTNQMGMPLKFAMELTVPEYVTRFNVNFLRKMVINGPKVYPGAKLLRDTNGKVYNLSALSHNERVAKSKLLLVGLAEGNAPKVVYRHILDGDVVLMNRQPTLHKPGIMAHFVKVLTRQKIFRLNYVNCSTYNADFDGDEMNLHLPQDYLSQSEAQLIANADCQFVVPKNGQPIRGLIQDHCQGGALLTSRDTFFTKAEFCNLVYLAVNSFVSTTSSIYLGRQDLHHIEEDVKLDVQLHQLAKRLKMLSDPFARRITNRNIQVYLDLPAILYPKQLYTGKQVVTCVFKTLIDNIALGLGDLEFQKKYRGINLISKSKTPGDAWGGCYDGDKEESTIVIRNSELLQGVLDKSQFGASSYGLTHLIFELLGPRVCGMLLNSFSYLFTSYLQMRGATCSPRDFLLTESAEKERLKILRRIKYTGLHLQELFMALSRNTKNQNLTNGSSKLNEFNSDKSLLIELTEDLKVFHEQVKSQVDSVKSGDFDSCASFAEFGKLLFKVLTECSEHSADGIMRELTNKYIRRLLELCCRVPKIKNMMLKYFANLPEDSNLNMVQLCFPMWLSECSERVSNINSNRTTSCRLYNGNGEGEQSLLSNGYSDGVDSTKYKLGDAYTTCNRFYNMVCNSPRGNDILSTFDRFFQSNIVGVSSDINELVDDTVVKFPRNGFATMVATGAKGSKVNFAMISCALSQQTLEGKRVPVMPSVRTLPCFAFGDFGSRAGGFITDRFLTGLRPQEYFFHCMSGREGLVDTCVKTAKTGYLQRCVLKAMEDVIVCYDATVRDSNGNIIQFKYGEDGIDVSKSSYLSQLQDLQVNQLYYSTSRKSNIANSSKTDVHGSEKADEQQNLKKRKLDHYPDNHKVNSNYDPDFERYFNRCKCEPGDAVGCIAGQSIGEPATQMTLNTFHLAGHGATNVTLGIPRLLEILHNTSKCSTPFFSAPIRGNSEEEIAANAENATNALRKIYLSDVVHSVGIESNVYVNANSEKEWEYEATIQFDDLELFKSRIGDFETQDILKLCSNCLLKSFMKRVMGQMIVTMDVNVPFELQDKSDQLEEFWNMFVMQKQIVKRDKISNRIRKMVLSSGSSTRVPQKNLEDHDKIINLNTEASEREIVVVEQEEKEDEFDQEEEYEGDYDDEDADVEEEEEEEDNEFGANRDNNDSDDEDDEEEGYYSDSELSSSASYSSSATQEVDQPELDTQEMEMNTYREGEADFNADIDAFEHEQEVDDPTLEQKTPQLKFRKQNISSIDRKVFQFVKSLDFSEETSTLKLKFGWPFSKCPYYLDLYPILKEEISRQTLRDSPNIRQSRIVCHTVNDKDEFTLHCDGTNLTRLFMLREDIVDFNLVKLNDVSTVLKYYGIEAARSCIVSELNKVFSVYGITVDYRHLTLLADFMTQQGDVRTFTRYGMAKHTSPLLQMSFESTMKFLMSASERGAYDNLKTPSGALMAGRPVHVGSSLCRLMQVVDFNGKQPEDHNMFNNNYEL</sequence>
<evidence type="ECO:0000313" key="15">
    <source>
        <dbReference type="EMBL" id="UKK00610.2"/>
    </source>
</evidence>
<evidence type="ECO:0000256" key="5">
    <source>
        <dbReference type="ARBA" id="ARBA00022695"/>
    </source>
</evidence>
<dbReference type="Proteomes" id="UP000244811">
    <property type="component" value="Chromosome 1"/>
</dbReference>
<dbReference type="InterPro" id="IPR042102">
    <property type="entry name" value="RNA_pol_Rpb1_3_sf"/>
</dbReference>
<reference evidence="15" key="1">
    <citation type="submission" date="2022-07" db="EMBL/GenBank/DDBJ databases">
        <title>Evaluation of T. orientalis genome assembly methods using nanopore sequencing and analysis of variation between genomes.</title>
        <authorList>
            <person name="Yam J."/>
            <person name="Micallef M.L."/>
            <person name="Liu M."/>
            <person name="Djordjevic S.P."/>
            <person name="Bogema D.R."/>
            <person name="Jenkins C."/>
        </authorList>
    </citation>
    <scope>NUCLEOTIDE SEQUENCE</scope>
    <source>
        <strain evidence="15">Goon Nure</strain>
    </source>
</reference>
<feature type="coiled-coil region" evidence="12">
    <location>
        <begin position="505"/>
        <end position="532"/>
    </location>
</feature>
<feature type="domain" description="RNA polymerase N-terminal" evidence="14">
    <location>
        <begin position="389"/>
        <end position="768"/>
    </location>
</feature>
<dbReference type="InterPro" id="IPR007081">
    <property type="entry name" value="RNA_pol_Rpb1_5"/>
</dbReference>
<keyword evidence="6" id="KW-0479">Metal-binding</keyword>
<keyword evidence="12" id="KW-0175">Coiled coil</keyword>
<dbReference type="GO" id="GO:0006351">
    <property type="term" value="P:DNA-templated transcription"/>
    <property type="evidence" value="ECO:0007669"/>
    <property type="project" value="InterPro"/>
</dbReference>
<dbReference type="FunFam" id="2.40.40.20:FF:000019">
    <property type="entry name" value="DNA-directed RNA polymerase II subunit RPB1"/>
    <property type="match status" value="1"/>
</dbReference>
<feature type="region of interest" description="Disordered" evidence="13">
    <location>
        <begin position="1686"/>
        <end position="1773"/>
    </location>
</feature>
<comment type="catalytic activity">
    <reaction evidence="11">
        <text>RNA(n) + a ribonucleoside 5'-triphosphate = RNA(n+1) + diphosphate</text>
        <dbReference type="Rhea" id="RHEA:21248"/>
        <dbReference type="Rhea" id="RHEA-COMP:14527"/>
        <dbReference type="Rhea" id="RHEA-COMP:17342"/>
        <dbReference type="ChEBI" id="CHEBI:33019"/>
        <dbReference type="ChEBI" id="CHEBI:61557"/>
        <dbReference type="ChEBI" id="CHEBI:140395"/>
        <dbReference type="EC" id="2.7.7.6"/>
    </reaction>
</comment>
<dbReference type="InterPro" id="IPR038120">
    <property type="entry name" value="Rpb1_funnel_sf"/>
</dbReference>
<dbReference type="SUPFAM" id="SSF64484">
    <property type="entry name" value="beta and beta-prime subunits of DNA dependent RNA-polymerase"/>
    <property type="match status" value="1"/>
</dbReference>
<feature type="region of interest" description="Disordered" evidence="13">
    <location>
        <begin position="463"/>
        <end position="482"/>
    </location>
</feature>
<dbReference type="InterPro" id="IPR044893">
    <property type="entry name" value="RNA_pol_Rpb1_clamp_domain"/>
</dbReference>
<dbReference type="EC" id="2.7.7.6" evidence="11"/>
<dbReference type="InterPro" id="IPR015699">
    <property type="entry name" value="DNA-dir_RNA_pol1_lsu_N"/>
</dbReference>
<feature type="region of interest" description="Disordered" evidence="13">
    <location>
        <begin position="1405"/>
        <end position="1437"/>
    </location>
</feature>
<evidence type="ECO:0000256" key="8">
    <source>
        <dbReference type="ARBA" id="ARBA00022842"/>
    </source>
</evidence>
<feature type="compositionally biased region" description="Acidic residues" evidence="13">
    <location>
        <begin position="1692"/>
        <end position="1727"/>
    </location>
</feature>
<evidence type="ECO:0000256" key="12">
    <source>
        <dbReference type="SAM" id="Coils"/>
    </source>
</evidence>
<dbReference type="InterPro" id="IPR000722">
    <property type="entry name" value="RNA_pol_asu"/>
</dbReference>
<proteinExistence type="inferred from homology"/>
<dbReference type="PANTHER" id="PTHR19376">
    <property type="entry name" value="DNA-DIRECTED RNA POLYMERASE"/>
    <property type="match status" value="1"/>
</dbReference>
<dbReference type="GO" id="GO:0003899">
    <property type="term" value="F:DNA-directed RNA polymerase activity"/>
    <property type="evidence" value="ECO:0007669"/>
    <property type="project" value="UniProtKB-EC"/>
</dbReference>
<accession>A0A976MCI6</accession>
<evidence type="ECO:0000259" key="14">
    <source>
        <dbReference type="SMART" id="SM00663"/>
    </source>
</evidence>
<feature type="compositionally biased region" description="Acidic residues" evidence="13">
    <location>
        <begin position="1736"/>
        <end position="1747"/>
    </location>
</feature>
<evidence type="ECO:0000256" key="13">
    <source>
        <dbReference type="SAM" id="MobiDB-lite"/>
    </source>
</evidence>
<keyword evidence="9 11" id="KW-0804">Transcription</keyword>
<evidence type="ECO:0000256" key="11">
    <source>
        <dbReference type="RuleBase" id="RU004279"/>
    </source>
</evidence>
<dbReference type="Gene3D" id="1.10.132.30">
    <property type="match status" value="1"/>
</dbReference>
<dbReference type="Gene3D" id="1.10.274.100">
    <property type="entry name" value="RNA polymerase Rpb1, domain 3"/>
    <property type="match status" value="1"/>
</dbReference>
<dbReference type="Pfam" id="PF04998">
    <property type="entry name" value="RNA_pol_Rpb1_5"/>
    <property type="match status" value="1"/>
</dbReference>
<keyword evidence="5 11" id="KW-0548">Nucleotidyltransferase</keyword>
<dbReference type="Gene3D" id="3.30.1490.180">
    <property type="entry name" value="RNA polymerase ii"/>
    <property type="match status" value="1"/>
</dbReference>
<dbReference type="Pfam" id="PF04997">
    <property type="entry name" value="RNA_pol_Rpb1_1"/>
    <property type="match status" value="1"/>
</dbReference>
<feature type="coiled-coil region" evidence="12">
    <location>
        <begin position="277"/>
        <end position="304"/>
    </location>
</feature>
<protein>
    <recommendedName>
        <fullName evidence="11">DNA-directed RNA polymerase subunit</fullName>
        <ecNumber evidence="11">2.7.7.6</ecNumber>
    </recommendedName>
</protein>
<keyword evidence="7" id="KW-0862">Zinc</keyword>
<dbReference type="Gene3D" id="2.40.40.20">
    <property type="match status" value="1"/>
</dbReference>
<evidence type="ECO:0000256" key="1">
    <source>
        <dbReference type="ARBA" id="ARBA00004123"/>
    </source>
</evidence>
<name>A0A976MCI6_THEOR</name>
<comment type="function">
    <text evidence="11">DNA-dependent RNA polymerase catalyzes the transcription of DNA into RNA using the four ribonucleoside triphosphates as substrates.</text>
</comment>
<dbReference type="Gene3D" id="6.20.50.80">
    <property type="match status" value="1"/>
</dbReference>
<keyword evidence="4 11" id="KW-0808">Transferase</keyword>
<evidence type="ECO:0000256" key="2">
    <source>
        <dbReference type="ARBA" id="ARBA00006460"/>
    </source>
</evidence>
<comment type="similarity">
    <text evidence="2 11">Belongs to the RNA polymerase beta' chain family.</text>
</comment>